<proteinExistence type="predicted"/>
<reference evidence="1 2" key="1">
    <citation type="submission" date="2017-10" db="EMBL/GenBank/DDBJ databases">
        <title>Comparative genomics between pathogenic Norcardia.</title>
        <authorList>
            <person name="Zeng L."/>
        </authorList>
    </citation>
    <scope>NUCLEOTIDE SEQUENCE [LARGE SCALE GENOMIC DNA]</scope>
    <source>
        <strain evidence="1 2">NC_YFY_NT001</strain>
        <plasmid evidence="2">Plasmid p_nc_yfy_nt001</plasmid>
    </source>
</reference>
<protein>
    <submittedName>
        <fullName evidence="1">Uncharacterized protein</fullName>
    </submittedName>
</protein>
<gene>
    <name evidence="1" type="ORF">CRH09_39660</name>
</gene>
<geneLocation type="plasmid" evidence="2">
    <name>p_nc_yfy_nt001</name>
</geneLocation>
<sequence length="78" mass="8546">MTTDVRVFVLYRTKDLTGYSGVGIVANGVEWPDGRATIRWCVPGKPSSTTDFDSVPDLIDIHGHDGATHVLYVEPVSR</sequence>
<dbReference type="Proteomes" id="UP000221961">
    <property type="component" value="Plasmid p_NC_YFY_NT001"/>
</dbReference>
<accession>A0A291RYZ9</accession>
<dbReference type="KEGG" id="ntp:CRH09_39660"/>
<dbReference type="EMBL" id="CP023779">
    <property type="protein sequence ID" value="ATL72550.1"/>
    <property type="molecule type" value="Genomic_DNA"/>
</dbReference>
<evidence type="ECO:0000313" key="2">
    <source>
        <dbReference type="Proteomes" id="UP000221961"/>
    </source>
</evidence>
<name>A0A291RYZ9_9NOCA</name>
<organism evidence="1 2">
    <name type="scientific">Nocardia terpenica</name>
    <dbReference type="NCBI Taxonomy" id="455432"/>
    <lineage>
        <taxon>Bacteria</taxon>
        <taxon>Bacillati</taxon>
        <taxon>Actinomycetota</taxon>
        <taxon>Actinomycetes</taxon>
        <taxon>Mycobacteriales</taxon>
        <taxon>Nocardiaceae</taxon>
        <taxon>Nocardia</taxon>
    </lineage>
</organism>
<evidence type="ECO:0000313" key="1">
    <source>
        <dbReference type="EMBL" id="ATL72550.1"/>
    </source>
</evidence>
<dbReference type="AlphaFoldDB" id="A0A291RYZ9"/>
<keyword evidence="1" id="KW-0614">Plasmid</keyword>